<reference evidence="1 2" key="1">
    <citation type="submission" date="2024-03" db="EMBL/GenBank/DDBJ databases">
        <title>The genome assembly and annotation of the cricket Gryllus longicercus Weissman &amp; Gray.</title>
        <authorList>
            <person name="Szrajer S."/>
            <person name="Gray D."/>
            <person name="Ylla G."/>
        </authorList>
    </citation>
    <scope>NUCLEOTIDE SEQUENCE [LARGE SCALE GENOMIC DNA]</scope>
    <source>
        <strain evidence="1">DAG 2021-001</strain>
        <tissue evidence="1">Whole body minus gut</tissue>
    </source>
</reference>
<dbReference type="SUPFAM" id="SSF53335">
    <property type="entry name" value="S-adenosyl-L-methionine-dependent methyltransferases"/>
    <property type="match status" value="1"/>
</dbReference>
<dbReference type="InterPro" id="IPR026669">
    <property type="entry name" value="Arsenite_MeTrfase-like"/>
</dbReference>
<sequence>MGEHGNTCQKMTVPEAQEEFLSILRRMNDEENLKKLLSWIHWNWLNSCTPPSKKRELPDDVLSAIADDIRSELPPDAILPSETIVTSTVGPNSDCDPNHSIHVDAFLYDDEMVDKLCDEGQIPRSYCLQCGSRKTKPLTYFSHSASRERINLMFNALLPPIDGKVVLDIGSRLGGILYGAFLYTRAAKIVGIEMNSDFCKLQREVIKKYNFQDRIEIIEDNVINRPDVVQAADVIIMNNVFEFFMDLDHQVMMWSFLQQTIRKGTLLVTVPPLEETFADLPVNINLAAWVQEMPPFNDDAPNITNISSELSAVKKYQVL</sequence>
<evidence type="ECO:0000313" key="2">
    <source>
        <dbReference type="Proteomes" id="UP001378592"/>
    </source>
</evidence>
<dbReference type="InterPro" id="IPR029063">
    <property type="entry name" value="SAM-dependent_MTases_sf"/>
</dbReference>
<dbReference type="PANTHER" id="PTHR43675">
    <property type="entry name" value="ARSENITE METHYLTRANSFERASE"/>
    <property type="match status" value="1"/>
</dbReference>
<dbReference type="Gene3D" id="3.40.50.150">
    <property type="entry name" value="Vaccinia Virus protein VP39"/>
    <property type="match status" value="1"/>
</dbReference>
<proteinExistence type="predicted"/>
<comment type="caution">
    <text evidence="1">The sequence shown here is derived from an EMBL/GenBank/DDBJ whole genome shotgun (WGS) entry which is preliminary data.</text>
</comment>
<protein>
    <recommendedName>
        <fullName evidence="3">Methyltransferase type 11 domain-containing protein</fullName>
    </recommendedName>
</protein>
<dbReference type="CDD" id="cd02440">
    <property type="entry name" value="AdoMet_MTases"/>
    <property type="match status" value="1"/>
</dbReference>
<accession>A0AAN9W6I5</accession>
<organism evidence="1 2">
    <name type="scientific">Gryllus longicercus</name>
    <dbReference type="NCBI Taxonomy" id="2509291"/>
    <lineage>
        <taxon>Eukaryota</taxon>
        <taxon>Metazoa</taxon>
        <taxon>Ecdysozoa</taxon>
        <taxon>Arthropoda</taxon>
        <taxon>Hexapoda</taxon>
        <taxon>Insecta</taxon>
        <taxon>Pterygota</taxon>
        <taxon>Neoptera</taxon>
        <taxon>Polyneoptera</taxon>
        <taxon>Orthoptera</taxon>
        <taxon>Ensifera</taxon>
        <taxon>Gryllidea</taxon>
        <taxon>Grylloidea</taxon>
        <taxon>Gryllidae</taxon>
        <taxon>Gryllinae</taxon>
        <taxon>Gryllus</taxon>
    </lineage>
</organism>
<dbReference type="GO" id="GO:0008168">
    <property type="term" value="F:methyltransferase activity"/>
    <property type="evidence" value="ECO:0007669"/>
    <property type="project" value="TreeGrafter"/>
</dbReference>
<evidence type="ECO:0000313" key="1">
    <source>
        <dbReference type="EMBL" id="KAK7874040.1"/>
    </source>
</evidence>
<evidence type="ECO:0008006" key="3">
    <source>
        <dbReference type="Google" id="ProtNLM"/>
    </source>
</evidence>
<dbReference type="AlphaFoldDB" id="A0AAN9W6I5"/>
<name>A0AAN9W6I5_9ORTH</name>
<dbReference type="PANTHER" id="PTHR43675:SF1">
    <property type="entry name" value="RIKEN CDNA 2700097O09 GENE"/>
    <property type="match status" value="1"/>
</dbReference>
<dbReference type="EMBL" id="JAZDUA010000005">
    <property type="protein sequence ID" value="KAK7874040.1"/>
    <property type="molecule type" value="Genomic_DNA"/>
</dbReference>
<keyword evidence="2" id="KW-1185">Reference proteome</keyword>
<gene>
    <name evidence="1" type="ORF">R5R35_004591</name>
</gene>
<dbReference type="Proteomes" id="UP001378592">
    <property type="component" value="Unassembled WGS sequence"/>
</dbReference>